<dbReference type="InterPro" id="IPR046348">
    <property type="entry name" value="SIS_dom_sf"/>
</dbReference>
<evidence type="ECO:0000256" key="5">
    <source>
        <dbReference type="ARBA" id="ARBA00023235"/>
    </source>
</evidence>
<keyword evidence="10" id="KW-1185">Reference proteome</keyword>
<dbReference type="GO" id="GO:0097367">
    <property type="term" value="F:carbohydrate derivative binding"/>
    <property type="evidence" value="ECO:0007669"/>
    <property type="project" value="InterPro"/>
</dbReference>
<dbReference type="UniPathway" id="UPA00138"/>
<dbReference type="GO" id="GO:0005829">
    <property type="term" value="C:cytosol"/>
    <property type="evidence" value="ECO:0007669"/>
    <property type="project" value="TreeGrafter"/>
</dbReference>
<dbReference type="GO" id="GO:0051156">
    <property type="term" value="P:glucose 6-phosphate metabolic process"/>
    <property type="evidence" value="ECO:0007669"/>
    <property type="project" value="TreeGrafter"/>
</dbReference>
<organism evidence="9 10">
    <name type="scientific">Roseateles toxinivorans</name>
    <dbReference type="NCBI Taxonomy" id="270368"/>
    <lineage>
        <taxon>Bacteria</taxon>
        <taxon>Pseudomonadati</taxon>
        <taxon>Pseudomonadota</taxon>
        <taxon>Betaproteobacteria</taxon>
        <taxon>Burkholderiales</taxon>
        <taxon>Sphaerotilaceae</taxon>
        <taxon>Roseateles</taxon>
    </lineage>
</organism>
<feature type="active site" evidence="7">
    <location>
        <position position="510"/>
    </location>
</feature>
<accession>A0A4V3CT00</accession>
<dbReference type="AlphaFoldDB" id="A0A4V3CT00"/>
<evidence type="ECO:0000256" key="2">
    <source>
        <dbReference type="ARBA" id="ARBA00006604"/>
    </source>
</evidence>
<evidence type="ECO:0000256" key="7">
    <source>
        <dbReference type="HAMAP-Rule" id="MF_00473"/>
    </source>
</evidence>
<dbReference type="EMBL" id="SNXS01000006">
    <property type="protein sequence ID" value="TDP62795.1"/>
    <property type="molecule type" value="Genomic_DNA"/>
</dbReference>
<dbReference type="GO" id="GO:0048029">
    <property type="term" value="F:monosaccharide binding"/>
    <property type="evidence" value="ECO:0007669"/>
    <property type="project" value="TreeGrafter"/>
</dbReference>
<dbReference type="InterPro" id="IPR018189">
    <property type="entry name" value="Phosphoglucose_isomerase_CS"/>
</dbReference>
<comment type="caution">
    <text evidence="9">The sequence shown here is derived from an EMBL/GenBank/DDBJ whole genome shotgun (WGS) entry which is preliminary data.</text>
</comment>
<reference evidence="9 10" key="1">
    <citation type="submission" date="2019-03" db="EMBL/GenBank/DDBJ databases">
        <title>Genomic Encyclopedia of Type Strains, Phase IV (KMG-IV): sequencing the most valuable type-strain genomes for metagenomic binning, comparative biology and taxonomic classification.</title>
        <authorList>
            <person name="Goeker M."/>
        </authorList>
    </citation>
    <scope>NUCLEOTIDE SEQUENCE [LARGE SCALE GENOMIC DNA]</scope>
    <source>
        <strain evidence="9 10">DSM 16998</strain>
    </source>
</reference>
<dbReference type="UniPathway" id="UPA00109">
    <property type="reaction ID" value="UER00181"/>
</dbReference>
<evidence type="ECO:0000313" key="10">
    <source>
        <dbReference type="Proteomes" id="UP000295361"/>
    </source>
</evidence>
<evidence type="ECO:0000313" key="9">
    <source>
        <dbReference type="EMBL" id="TDP62795.1"/>
    </source>
</evidence>
<dbReference type="PROSITE" id="PS51463">
    <property type="entry name" value="P_GLUCOSE_ISOMERASE_3"/>
    <property type="match status" value="1"/>
</dbReference>
<protein>
    <recommendedName>
        <fullName evidence="7">Glucose-6-phosphate isomerase</fullName>
        <shortName evidence="7">GPI</shortName>
        <ecNumber evidence="7">5.3.1.9</ecNumber>
    </recommendedName>
    <alternativeName>
        <fullName evidence="7">Phosphoglucose isomerase</fullName>
        <shortName evidence="7">PGI</shortName>
    </alternativeName>
    <alternativeName>
        <fullName evidence="7">Phosphohexose isomerase</fullName>
        <shortName evidence="7">PHI</shortName>
    </alternativeName>
</protein>
<dbReference type="InterPro" id="IPR035482">
    <property type="entry name" value="SIS_PGI_2"/>
</dbReference>
<keyword evidence="5 7" id="KW-0413">Isomerase</keyword>
<dbReference type="CDD" id="cd05016">
    <property type="entry name" value="SIS_PGI_2"/>
    <property type="match status" value="1"/>
</dbReference>
<dbReference type="InterPro" id="IPR023096">
    <property type="entry name" value="G6P_Isomerase_C"/>
</dbReference>
<evidence type="ECO:0000256" key="1">
    <source>
        <dbReference type="ARBA" id="ARBA00004926"/>
    </source>
</evidence>
<dbReference type="PANTHER" id="PTHR11469">
    <property type="entry name" value="GLUCOSE-6-PHOSPHATE ISOMERASE"/>
    <property type="match status" value="1"/>
</dbReference>
<dbReference type="EC" id="5.3.1.9" evidence="7"/>
<evidence type="ECO:0000256" key="6">
    <source>
        <dbReference type="ARBA" id="ARBA00029321"/>
    </source>
</evidence>
<dbReference type="Gene3D" id="1.10.1390.10">
    <property type="match status" value="1"/>
</dbReference>
<comment type="pathway">
    <text evidence="7">Carbohydrate biosynthesis; gluconeogenesis.</text>
</comment>
<comment type="pathway">
    <text evidence="1 7 8">Carbohydrate degradation; glycolysis; D-glyceraldehyde 3-phosphate and glycerone phosphate from D-glucose: step 2/4.</text>
</comment>
<dbReference type="PROSITE" id="PS00174">
    <property type="entry name" value="P_GLUCOSE_ISOMERASE_2"/>
    <property type="match status" value="1"/>
</dbReference>
<keyword evidence="4 7" id="KW-0324">Glycolysis</keyword>
<dbReference type="HAMAP" id="MF_00473">
    <property type="entry name" value="G6P_isomerase"/>
    <property type="match status" value="1"/>
</dbReference>
<evidence type="ECO:0000256" key="4">
    <source>
        <dbReference type="ARBA" id="ARBA00023152"/>
    </source>
</evidence>
<dbReference type="GO" id="GO:0006096">
    <property type="term" value="P:glycolytic process"/>
    <property type="evidence" value="ECO:0007669"/>
    <property type="project" value="UniProtKB-UniRule"/>
</dbReference>
<dbReference type="OrthoDB" id="140919at2"/>
<keyword evidence="7" id="KW-0963">Cytoplasm</keyword>
<comment type="function">
    <text evidence="7">Catalyzes the reversible isomerization of glucose-6-phosphate to fructose-6-phosphate.</text>
</comment>
<comment type="subcellular location">
    <subcellularLocation>
        <location evidence="7">Cytoplasm</location>
    </subcellularLocation>
</comment>
<proteinExistence type="inferred from homology"/>
<comment type="similarity">
    <text evidence="2 7 8">Belongs to the GPI family.</text>
</comment>
<dbReference type="GO" id="GO:0006094">
    <property type="term" value="P:gluconeogenesis"/>
    <property type="evidence" value="ECO:0007669"/>
    <property type="project" value="UniProtKB-UniRule"/>
</dbReference>
<dbReference type="InParanoid" id="A0A4V3CT00"/>
<dbReference type="Gene3D" id="3.40.50.10490">
    <property type="entry name" value="Glucose-6-phosphate isomerase like protein, domain 1"/>
    <property type="match status" value="2"/>
</dbReference>
<feature type="active site" evidence="7">
    <location>
        <position position="372"/>
    </location>
</feature>
<dbReference type="InterPro" id="IPR035476">
    <property type="entry name" value="SIS_PGI_1"/>
</dbReference>
<dbReference type="SUPFAM" id="SSF53697">
    <property type="entry name" value="SIS domain"/>
    <property type="match status" value="1"/>
</dbReference>
<dbReference type="GO" id="GO:0004347">
    <property type="term" value="F:glucose-6-phosphate isomerase activity"/>
    <property type="evidence" value="ECO:0007669"/>
    <property type="project" value="UniProtKB-UniRule"/>
</dbReference>
<keyword evidence="3 7" id="KW-0312">Gluconeogenesis</keyword>
<comment type="catalytic activity">
    <reaction evidence="6 7 8">
        <text>alpha-D-glucose 6-phosphate = beta-D-fructose 6-phosphate</text>
        <dbReference type="Rhea" id="RHEA:11816"/>
        <dbReference type="ChEBI" id="CHEBI:57634"/>
        <dbReference type="ChEBI" id="CHEBI:58225"/>
        <dbReference type="EC" id="5.3.1.9"/>
    </reaction>
</comment>
<dbReference type="NCBIfam" id="NF001211">
    <property type="entry name" value="PRK00179.1"/>
    <property type="match status" value="1"/>
</dbReference>
<dbReference type="InterPro" id="IPR001672">
    <property type="entry name" value="G6P_Isomerase"/>
</dbReference>
<gene>
    <name evidence="7" type="primary">pgi</name>
    <name evidence="9" type="ORF">DES47_10690</name>
</gene>
<dbReference type="Proteomes" id="UP000295361">
    <property type="component" value="Unassembled WGS sequence"/>
</dbReference>
<dbReference type="PROSITE" id="PS00765">
    <property type="entry name" value="P_GLUCOSE_ISOMERASE_1"/>
    <property type="match status" value="1"/>
</dbReference>
<dbReference type="PRINTS" id="PR00662">
    <property type="entry name" value="G6PISOMERASE"/>
</dbReference>
<sequence length="541" mass="58106">MKHPRCDQTPAWAALNAHFQGSGRRFDLRQAFAADAARFDKLSVQAPEVFADLSKNLLDDATLALLLQLARDCGLEAQRDAMLAGEAINHTEGRAVLHTALRAPAGFGPQSEQVQEVLERLLTYVEQVRDTARSGMRHVVHIGIGGSDLGPQMVVPALDSFAHGELKLHFVSNVDGHDLAPVLRGLSPHDTLFVVASKTFTTQETLANAQAAKAWFLGQGGTDIARHFVATTTNVAAAAAFGITTTFGFWDWVGGRYSIWSAIGLPIALAIGADNFRAFLAGAHAMDQHFAQAPLQANLPVLLGLVDVWYRNFHGFGSRSVAPYHQGLKRLPAYLQQLEMESNGKGVDLDGNALAYATSPVVWGEAGTNGQHAYFQMLHQGTDVIPVEFIAVKTPNYGPDLAPVLKPLLADQHQKLLANCLAQSQALMQGKTTEQALTERAPTASAALDAQTVARHRSFPGNRPSTTFVLEALTPRSLGALIAMYEQRVFVSGALWGINSFDQWGVELGKALCSALLPRVASGDVSGLDSSTAGLLTRLRA</sequence>
<dbReference type="RefSeq" id="WP_133702817.1">
    <property type="nucleotide sequence ID" value="NZ_SNXS01000006.1"/>
</dbReference>
<dbReference type="Pfam" id="PF00342">
    <property type="entry name" value="PGI"/>
    <property type="match status" value="1"/>
</dbReference>
<dbReference type="FunCoup" id="A0A4V3CT00">
    <property type="interactions" value="596"/>
</dbReference>
<feature type="active site" description="Proton donor" evidence="7">
    <location>
        <position position="341"/>
    </location>
</feature>
<name>A0A4V3CT00_9BURK</name>
<dbReference type="CDD" id="cd05015">
    <property type="entry name" value="SIS_PGI_1"/>
    <property type="match status" value="1"/>
</dbReference>
<dbReference type="PANTHER" id="PTHR11469:SF1">
    <property type="entry name" value="GLUCOSE-6-PHOSPHATE ISOMERASE"/>
    <property type="match status" value="1"/>
</dbReference>
<evidence type="ECO:0000256" key="8">
    <source>
        <dbReference type="RuleBase" id="RU000612"/>
    </source>
</evidence>
<evidence type="ECO:0000256" key="3">
    <source>
        <dbReference type="ARBA" id="ARBA00022432"/>
    </source>
</evidence>